<gene>
    <name evidence="2" type="ORF">D9758_005460</name>
</gene>
<evidence type="ECO:0000313" key="2">
    <source>
        <dbReference type="EMBL" id="KAF5365210.1"/>
    </source>
</evidence>
<reference evidence="2 3" key="1">
    <citation type="journal article" date="2020" name="ISME J.">
        <title>Uncovering the hidden diversity of litter-decomposition mechanisms in mushroom-forming fungi.</title>
        <authorList>
            <person name="Floudas D."/>
            <person name="Bentzer J."/>
            <person name="Ahren D."/>
            <person name="Johansson T."/>
            <person name="Persson P."/>
            <person name="Tunlid A."/>
        </authorList>
    </citation>
    <scope>NUCLEOTIDE SEQUENCE [LARGE SCALE GENOMIC DNA]</scope>
    <source>
        <strain evidence="2 3">CBS 291.85</strain>
    </source>
</reference>
<protein>
    <submittedName>
        <fullName evidence="2">Uncharacterized protein</fullName>
    </submittedName>
</protein>
<proteinExistence type="predicted"/>
<organism evidence="2 3">
    <name type="scientific">Tetrapyrgos nigripes</name>
    <dbReference type="NCBI Taxonomy" id="182062"/>
    <lineage>
        <taxon>Eukaryota</taxon>
        <taxon>Fungi</taxon>
        <taxon>Dikarya</taxon>
        <taxon>Basidiomycota</taxon>
        <taxon>Agaricomycotina</taxon>
        <taxon>Agaricomycetes</taxon>
        <taxon>Agaricomycetidae</taxon>
        <taxon>Agaricales</taxon>
        <taxon>Marasmiineae</taxon>
        <taxon>Marasmiaceae</taxon>
        <taxon>Tetrapyrgos</taxon>
    </lineage>
</organism>
<feature type="transmembrane region" description="Helical" evidence="1">
    <location>
        <begin position="179"/>
        <end position="199"/>
    </location>
</feature>
<name>A0A8H5LPJ1_9AGAR</name>
<sequence length="278" mass="30641">MSSTIQKSGPLLDTDLFSLREWVAERAISSLLYGIYATLSLTTVYLLLAKGLNSKGRVGLMWLTTFMFLTSTLSVILGLEFILLQLPLDSFNPPDPDAIIQLTTNIEIALGFIFVISDAIVVWRAWIMFPRNLLVKFVLTMCMLGSCAGAFTDEGFIIAEFLKDPDSNGAGGKDGVSVMTAPLLFTNLVATLFIGYKTWSHYQAVKVNLGSSKGSSTKVLKIMFLLVESGLFYCALWISYIVISQLGDGHTLSYDVYSFCHPDPIRHLPDSDHPDCIP</sequence>
<comment type="caution">
    <text evidence="2">The sequence shown here is derived from an EMBL/GenBank/DDBJ whole genome shotgun (WGS) entry which is preliminary data.</text>
</comment>
<dbReference type="OrthoDB" id="3174319at2759"/>
<feature type="transmembrane region" description="Helical" evidence="1">
    <location>
        <begin position="133"/>
        <end position="159"/>
    </location>
</feature>
<keyword evidence="1" id="KW-0472">Membrane</keyword>
<feature type="transmembrane region" description="Helical" evidence="1">
    <location>
        <begin position="219"/>
        <end position="243"/>
    </location>
</feature>
<dbReference type="Proteomes" id="UP000559256">
    <property type="component" value="Unassembled WGS sequence"/>
</dbReference>
<evidence type="ECO:0000256" key="1">
    <source>
        <dbReference type="SAM" id="Phobius"/>
    </source>
</evidence>
<feature type="transmembrane region" description="Helical" evidence="1">
    <location>
        <begin position="106"/>
        <end position="126"/>
    </location>
</feature>
<feature type="transmembrane region" description="Helical" evidence="1">
    <location>
        <begin position="27"/>
        <end position="48"/>
    </location>
</feature>
<dbReference type="EMBL" id="JAACJM010000028">
    <property type="protein sequence ID" value="KAF5365210.1"/>
    <property type="molecule type" value="Genomic_DNA"/>
</dbReference>
<keyword evidence="1" id="KW-0812">Transmembrane</keyword>
<evidence type="ECO:0000313" key="3">
    <source>
        <dbReference type="Proteomes" id="UP000559256"/>
    </source>
</evidence>
<keyword evidence="3" id="KW-1185">Reference proteome</keyword>
<feature type="transmembrane region" description="Helical" evidence="1">
    <location>
        <begin position="60"/>
        <end position="86"/>
    </location>
</feature>
<keyword evidence="1" id="KW-1133">Transmembrane helix</keyword>
<dbReference type="AlphaFoldDB" id="A0A8H5LPJ1"/>
<accession>A0A8H5LPJ1</accession>